<proteinExistence type="predicted"/>
<evidence type="ECO:0000313" key="6">
    <source>
        <dbReference type="RefSeq" id="XP_020104348.1"/>
    </source>
</evidence>
<dbReference type="Pfam" id="PF06972">
    <property type="entry name" value="GIP1_N"/>
    <property type="match status" value="1"/>
</dbReference>
<sequence length="857" mass="92621">MVLDSSMDCGAQPISSPVRSAIRSIKEVVGDRSDADIVAVLAETHMDPNETAQRLLAQDSFHEVKRKRDSRKENTGFRGPTDVKTQNQSRIRQARPQRSWDQNAGRRGYPQNSQPGIVQVFRVLKDDRKSSKANKDEEPQSFENPAYVNKEDVLDSVDKSFSRNASDQKQIAARNCEGQVVTRSLNRQFYSGPSHAKGLKTYGDHRPRASKETATTNSDPAKVAQNGVQRNSQVLSATSVSTHDIVSLCSSPSDPIHVPSPDRSAGNLGAIRREVGVVGVRKHSSDRAATSSNGLHSISSMAKDNISQAEKSGQSGNLSKSNCFSRPTSSDSRFFSSSHHNGKIQQQQSVGHQRAAQTLKEWKPKSNQKLHTANGNVTMTASSTPPACADISTSLNQVEVAALSEKIAQAKFLQDEHVIIPKHLQVPESERSHLIFGSFEAGFDSIMAHASDISEVRVPEKLTDQSFVSTSAPVSEGSSENFYAASQANDNESQAETQTNSPAVYVDAQQSLSGDTERLHPQNSSNYSQIGNISNNVSSYSLSEPQPFQDDSALQNFREYDPQATYGVPFLSMTVEDSATDPNITLATQVGSSQPTSISHLSTSASVQQQQQSAGQIYPQIHFPNFLPYRHIVSPLYVPPIAVPNYSSNAAYTHLPNGSSYVVMPGGNSHLSAGGMKYATSQYKTVHASGGTAIYSNYSTGYPISSDTFGSATGLEDANRIKYKDNGLYVPNPLTETTDIWTQTPRDVPGIQSSPFYNMSGQAATAAAPHAAYLPIHAAHPSFSPTPQVSHVQYPGTYPPMQPSMASIASPHHMVHQPVQPGLSGNVGVGVVTASAAQVGAFHQQNQLSHLGWNANY</sequence>
<accession>A0A199VUR3</accession>
<keyword evidence="5" id="KW-1185">Reference proteome</keyword>
<dbReference type="PANTHER" id="PTHR47070">
    <property type="entry name" value="HYDROXYPROLINE-RICH GLYCOPROTEIN-LIKE"/>
    <property type="match status" value="1"/>
</dbReference>
<dbReference type="InterPro" id="IPR009060">
    <property type="entry name" value="UBA-like_sf"/>
</dbReference>
<feature type="compositionally biased region" description="Basic and acidic residues" evidence="1">
    <location>
        <begin position="202"/>
        <end position="211"/>
    </location>
</feature>
<evidence type="ECO:0000313" key="5">
    <source>
        <dbReference type="Proteomes" id="UP000515123"/>
    </source>
</evidence>
<dbReference type="SUPFAM" id="SSF46934">
    <property type="entry name" value="UBA-like"/>
    <property type="match status" value="1"/>
</dbReference>
<dbReference type="GeneID" id="109721262"/>
<dbReference type="OrthoDB" id="657470at2759"/>
<dbReference type="InterPro" id="IPR009719">
    <property type="entry name" value="GIP1_N"/>
</dbReference>
<evidence type="ECO:0000313" key="3">
    <source>
        <dbReference type="EMBL" id="OAY80774.1"/>
    </source>
</evidence>
<feature type="region of interest" description="Disordered" evidence="1">
    <location>
        <begin position="305"/>
        <end position="368"/>
    </location>
</feature>
<organism evidence="3 4">
    <name type="scientific">Ananas comosus</name>
    <name type="common">Pineapple</name>
    <name type="synonym">Ananas ananas</name>
    <dbReference type="NCBI Taxonomy" id="4615"/>
    <lineage>
        <taxon>Eukaryota</taxon>
        <taxon>Viridiplantae</taxon>
        <taxon>Streptophyta</taxon>
        <taxon>Embryophyta</taxon>
        <taxon>Tracheophyta</taxon>
        <taxon>Spermatophyta</taxon>
        <taxon>Magnoliopsida</taxon>
        <taxon>Liliopsida</taxon>
        <taxon>Poales</taxon>
        <taxon>Bromeliaceae</taxon>
        <taxon>Bromelioideae</taxon>
        <taxon>Ananas</taxon>
    </lineage>
</organism>
<dbReference type="STRING" id="4615.A0A199VUR3"/>
<dbReference type="AlphaFoldDB" id="A0A199VUR3"/>
<dbReference type="RefSeq" id="XP_020104348.1">
    <property type="nucleotide sequence ID" value="XM_020248759.1"/>
</dbReference>
<feature type="region of interest" description="Disordered" evidence="1">
    <location>
        <begin position="191"/>
        <end position="220"/>
    </location>
</feature>
<dbReference type="PANTHER" id="PTHR47070:SF3">
    <property type="entry name" value="GLYCOPROTEIN FAMILY PROTEIN, PUTATIVE, EXPRESSED-RELATED"/>
    <property type="match status" value="1"/>
</dbReference>
<feature type="compositionally biased region" description="Basic and acidic residues" evidence="1">
    <location>
        <begin position="123"/>
        <end position="138"/>
    </location>
</feature>
<feature type="domain" description="GBF-interacting protein 1 N-terminal" evidence="2">
    <location>
        <begin position="15"/>
        <end position="73"/>
    </location>
</feature>
<feature type="compositionally biased region" description="Low complexity" evidence="1">
    <location>
        <begin position="324"/>
        <end position="338"/>
    </location>
</feature>
<evidence type="ECO:0000259" key="2">
    <source>
        <dbReference type="Pfam" id="PF06972"/>
    </source>
</evidence>
<protein>
    <submittedName>
        <fullName evidence="6">GBF-interacting protein 1-like isoform X1</fullName>
    </submittedName>
</protein>
<reference evidence="3 4" key="1">
    <citation type="journal article" date="2016" name="DNA Res.">
        <title>The draft genome of MD-2 pineapple using hybrid error correction of long reads.</title>
        <authorList>
            <person name="Redwan R.M."/>
            <person name="Saidin A."/>
            <person name="Kumar S.V."/>
        </authorList>
    </citation>
    <scope>NUCLEOTIDE SEQUENCE [LARGE SCALE GENOMIC DNA]</scope>
    <source>
        <strain evidence="4">cv. MD2</strain>
        <tissue evidence="3">Leaf</tissue>
    </source>
</reference>
<dbReference type="Proteomes" id="UP000092600">
    <property type="component" value="Unassembled WGS sequence"/>
</dbReference>
<feature type="compositionally biased region" description="Polar residues" evidence="1">
    <location>
        <begin position="305"/>
        <end position="323"/>
    </location>
</feature>
<feature type="region of interest" description="Disordered" evidence="1">
    <location>
        <begin position="62"/>
        <end position="150"/>
    </location>
</feature>
<feature type="region of interest" description="Disordered" evidence="1">
    <location>
        <begin position="512"/>
        <end position="531"/>
    </location>
</feature>
<dbReference type="Proteomes" id="UP000515123">
    <property type="component" value="Linkage group 15"/>
</dbReference>
<reference evidence="6" key="2">
    <citation type="submission" date="2025-04" db="UniProtKB">
        <authorList>
            <consortium name="RefSeq"/>
        </authorList>
    </citation>
    <scope>IDENTIFICATION</scope>
    <source>
        <tissue evidence="6">Leaf</tissue>
    </source>
</reference>
<feature type="compositionally biased region" description="Polar residues" evidence="1">
    <location>
        <begin position="521"/>
        <end position="531"/>
    </location>
</feature>
<dbReference type="EMBL" id="LSRQ01000788">
    <property type="protein sequence ID" value="OAY80774.1"/>
    <property type="molecule type" value="Genomic_DNA"/>
</dbReference>
<name>A0A199VUR3_ANACO</name>
<gene>
    <name evidence="6" type="primary">LOC109721262</name>
    <name evidence="3" type="ORF">ACMD2_07086</name>
</gene>
<evidence type="ECO:0000256" key="1">
    <source>
        <dbReference type="SAM" id="MobiDB-lite"/>
    </source>
</evidence>
<evidence type="ECO:0000313" key="4">
    <source>
        <dbReference type="Proteomes" id="UP000092600"/>
    </source>
</evidence>